<reference evidence="2 3" key="1">
    <citation type="submission" date="2016-07" db="EMBL/GenBank/DDBJ databases">
        <title>High microdiversification within the ubiquitous acI lineage of Actinobacteria.</title>
        <authorList>
            <person name="Neuenschwander S.M."/>
            <person name="Salcher M."/>
            <person name="Ghai R."/>
            <person name="Pernthaler J."/>
        </authorList>
    </citation>
    <scope>NUCLEOTIDE SEQUENCE [LARGE SCALE GENOMIC DNA]</scope>
    <source>
        <strain evidence="2">MMS-21-148</strain>
    </source>
</reference>
<organism evidence="2 3">
    <name type="scientific">Candidatus Planktophila lacus</name>
    <dbReference type="NCBI Taxonomy" id="1884913"/>
    <lineage>
        <taxon>Bacteria</taxon>
        <taxon>Bacillati</taxon>
        <taxon>Actinomycetota</taxon>
        <taxon>Actinomycetes</taxon>
        <taxon>Candidatus Nanopelagicales</taxon>
        <taxon>Candidatus Nanopelagicaceae</taxon>
        <taxon>Candidatus Planktophila</taxon>
    </lineage>
</organism>
<evidence type="ECO:0000256" key="1">
    <source>
        <dbReference type="SAM" id="SignalP"/>
    </source>
</evidence>
<evidence type="ECO:0000313" key="3">
    <source>
        <dbReference type="Proteomes" id="UP000217144"/>
    </source>
</evidence>
<keyword evidence="3" id="KW-1185">Reference proteome</keyword>
<dbReference type="KEGG" id="plan:A1s21148_02440"/>
<protein>
    <submittedName>
        <fullName evidence="2">Major facilitator superfamily protein</fullName>
    </submittedName>
</protein>
<proteinExistence type="predicted"/>
<feature type="chain" id="PRO_5042076752" evidence="1">
    <location>
        <begin position="21"/>
        <end position="447"/>
    </location>
</feature>
<accession>A0AAC9YQB5</accession>
<feature type="signal peptide" evidence="1">
    <location>
        <begin position="1"/>
        <end position="20"/>
    </location>
</feature>
<evidence type="ECO:0000313" key="2">
    <source>
        <dbReference type="EMBL" id="ASY10405.1"/>
    </source>
</evidence>
<sequence>MPKKFAARFFVIAFSVISLAFTTLAPTQGASLLDLLPGGATSKGYLGVDFSERQPTSGENVSIITSNLSAQPGTPPNTFLCSSLSDANCAKGSFVRAQLILPPCETANQLMCVEGLSIGTSASDMELAVLDHEVRSLTTPADVALGLPRGGGPSLWKSAKFANKSGNFTYGVIARVVYGQNREAVGAAGKANAPITLTSMNLSVIPVTQKAGKYYPLESYTSVNPDGGATFGVRQTGNDYDNLADCAWTELGFCAKYEDFADNTRVALTMRMGAEMTGWLYGRMKDVDVKVDPIDAKNNRIKIEALPVNAPGAFGYIKKSELASNPKIDARVRLSSGVFGYNMMLQSEGSIVDGYDPVGNFEDFAAFEPILKTKAGYRAQWIVSSGASANGYQATSGNACFDDKTQLLGIVTTNAMVYSPSAPEFKDGALSYKVAGLHFICGFGSRS</sequence>
<dbReference type="EMBL" id="CP016769">
    <property type="protein sequence ID" value="ASY10405.1"/>
    <property type="molecule type" value="Genomic_DNA"/>
</dbReference>
<name>A0AAC9YQB5_9ACTN</name>
<dbReference type="Proteomes" id="UP000217144">
    <property type="component" value="Chromosome"/>
</dbReference>
<gene>
    <name evidence="2" type="ORF">A1s21148_02440</name>
</gene>
<dbReference type="AlphaFoldDB" id="A0AAC9YQB5"/>
<keyword evidence="1" id="KW-0732">Signal</keyword>